<dbReference type="EMBL" id="JBBCAQ010000037">
    <property type="protein sequence ID" value="KAK7573848.1"/>
    <property type="molecule type" value="Genomic_DNA"/>
</dbReference>
<feature type="compositionally biased region" description="Basic and acidic residues" evidence="1">
    <location>
        <begin position="84"/>
        <end position="95"/>
    </location>
</feature>
<protein>
    <recommendedName>
        <fullName evidence="2">MATH domain-containing protein</fullName>
    </recommendedName>
</protein>
<dbReference type="SUPFAM" id="SSF49599">
    <property type="entry name" value="TRAF domain-like"/>
    <property type="match status" value="1"/>
</dbReference>
<keyword evidence="4" id="KW-1185">Reference proteome</keyword>
<dbReference type="InterPro" id="IPR002083">
    <property type="entry name" value="MATH/TRAF_dom"/>
</dbReference>
<evidence type="ECO:0000259" key="2">
    <source>
        <dbReference type="PROSITE" id="PS50144"/>
    </source>
</evidence>
<dbReference type="AlphaFoldDB" id="A0AAN9T4R7"/>
<evidence type="ECO:0000256" key="1">
    <source>
        <dbReference type="SAM" id="MobiDB-lite"/>
    </source>
</evidence>
<name>A0AAN9T4R7_9HEMI</name>
<accession>A0AAN9T4R7</accession>
<dbReference type="PROSITE" id="PS50144">
    <property type="entry name" value="MATH"/>
    <property type="match status" value="1"/>
</dbReference>
<comment type="caution">
    <text evidence="3">The sequence shown here is derived from an EMBL/GenBank/DDBJ whole genome shotgun (WGS) entry which is preliminary data.</text>
</comment>
<proteinExistence type="predicted"/>
<feature type="region of interest" description="Disordered" evidence="1">
    <location>
        <begin position="56"/>
        <end position="96"/>
    </location>
</feature>
<gene>
    <name evidence="3" type="ORF">V9T40_011039</name>
</gene>
<evidence type="ECO:0000313" key="4">
    <source>
        <dbReference type="Proteomes" id="UP001367676"/>
    </source>
</evidence>
<reference evidence="3 4" key="1">
    <citation type="submission" date="2024-03" db="EMBL/GenBank/DDBJ databases">
        <title>Adaptation during the transition from Ophiocordyceps entomopathogen to insect associate is accompanied by gene loss and intensified selection.</title>
        <authorList>
            <person name="Ward C.M."/>
            <person name="Onetto C.A."/>
            <person name="Borneman A.R."/>
        </authorList>
    </citation>
    <scope>NUCLEOTIDE SEQUENCE [LARGE SCALE GENOMIC DNA]</scope>
    <source>
        <strain evidence="3">AWRI1</strain>
        <tissue evidence="3">Single Adult Female</tissue>
    </source>
</reference>
<feature type="domain" description="MATH" evidence="2">
    <location>
        <begin position="1"/>
        <end position="32"/>
    </location>
</feature>
<evidence type="ECO:0000313" key="3">
    <source>
        <dbReference type="EMBL" id="KAK7573848.1"/>
    </source>
</evidence>
<feature type="compositionally biased region" description="Low complexity" evidence="1">
    <location>
        <begin position="69"/>
        <end position="83"/>
    </location>
</feature>
<dbReference type="Proteomes" id="UP001367676">
    <property type="component" value="Unassembled WGS sequence"/>
</dbReference>
<organism evidence="3 4">
    <name type="scientific">Parthenolecanium corni</name>
    <dbReference type="NCBI Taxonomy" id="536013"/>
    <lineage>
        <taxon>Eukaryota</taxon>
        <taxon>Metazoa</taxon>
        <taxon>Ecdysozoa</taxon>
        <taxon>Arthropoda</taxon>
        <taxon>Hexapoda</taxon>
        <taxon>Insecta</taxon>
        <taxon>Pterygota</taxon>
        <taxon>Neoptera</taxon>
        <taxon>Paraneoptera</taxon>
        <taxon>Hemiptera</taxon>
        <taxon>Sternorrhyncha</taxon>
        <taxon>Coccoidea</taxon>
        <taxon>Coccidae</taxon>
        <taxon>Parthenolecanium</taxon>
    </lineage>
</organism>
<sequence>MWGYAEFMEWERVVDPNNGFVKDNILKIQVVHFFLDAGKWKLTEVDDMIVAVKEADTKENISDDDDEASYSSSSSESSQSSSTDGEKSQQNDQNKKFLRIIESSLSFL</sequence>